<feature type="chain" id="PRO_5040333386" evidence="1">
    <location>
        <begin position="24"/>
        <end position="194"/>
    </location>
</feature>
<accession>A0A9P6UJ19</accession>
<evidence type="ECO:0000256" key="1">
    <source>
        <dbReference type="SAM" id="SignalP"/>
    </source>
</evidence>
<name>A0A9P6UJ19_9FUNG</name>
<dbReference type="AlphaFoldDB" id="A0A9P6UJ19"/>
<dbReference type="PROSITE" id="PS51257">
    <property type="entry name" value="PROKAR_LIPOPROTEIN"/>
    <property type="match status" value="1"/>
</dbReference>
<organism evidence="2 3">
    <name type="scientific">Dissophora globulifera</name>
    <dbReference type="NCBI Taxonomy" id="979702"/>
    <lineage>
        <taxon>Eukaryota</taxon>
        <taxon>Fungi</taxon>
        <taxon>Fungi incertae sedis</taxon>
        <taxon>Mucoromycota</taxon>
        <taxon>Mortierellomycotina</taxon>
        <taxon>Mortierellomycetes</taxon>
        <taxon>Mortierellales</taxon>
        <taxon>Mortierellaceae</taxon>
        <taxon>Dissophora</taxon>
    </lineage>
</organism>
<sequence>MFTKSKIVAPLVALLFACMAVEAAPVVSIPFPQRCDCFVYYNIKMPNKWGDTDTLVGTSYETQQVCTKVGQANGAVFNGTASTCDIATQSGYDSFANRCSNDAVILDPMGDLHYGHSSCYHDFPDVPPPQACTCPDPSGVDDFATTNRTCTGLIGNLGTMIGDKCLLPTQGQYATFSSFCYKNYPGSAAECSQV</sequence>
<feature type="non-terminal residue" evidence="2">
    <location>
        <position position="194"/>
    </location>
</feature>
<protein>
    <submittedName>
        <fullName evidence="2">Uncharacterized protein</fullName>
    </submittedName>
</protein>
<evidence type="ECO:0000313" key="3">
    <source>
        <dbReference type="Proteomes" id="UP000738325"/>
    </source>
</evidence>
<keyword evidence="1" id="KW-0732">Signal</keyword>
<feature type="signal peptide" evidence="1">
    <location>
        <begin position="1"/>
        <end position="23"/>
    </location>
</feature>
<dbReference type="EMBL" id="JAAAIP010001403">
    <property type="protein sequence ID" value="KAG0307093.1"/>
    <property type="molecule type" value="Genomic_DNA"/>
</dbReference>
<proteinExistence type="predicted"/>
<reference evidence="2" key="1">
    <citation type="journal article" date="2020" name="Fungal Divers.">
        <title>Resolving the Mortierellaceae phylogeny through synthesis of multi-gene phylogenetics and phylogenomics.</title>
        <authorList>
            <person name="Vandepol N."/>
            <person name="Liber J."/>
            <person name="Desiro A."/>
            <person name="Na H."/>
            <person name="Kennedy M."/>
            <person name="Barry K."/>
            <person name="Grigoriev I.V."/>
            <person name="Miller A.N."/>
            <person name="O'Donnell K."/>
            <person name="Stajich J.E."/>
            <person name="Bonito G."/>
        </authorList>
    </citation>
    <scope>NUCLEOTIDE SEQUENCE</scope>
    <source>
        <strain evidence="2">REB-010B</strain>
    </source>
</reference>
<comment type="caution">
    <text evidence="2">The sequence shown here is derived from an EMBL/GenBank/DDBJ whole genome shotgun (WGS) entry which is preliminary data.</text>
</comment>
<gene>
    <name evidence="2" type="ORF">BGZ99_001583</name>
</gene>
<dbReference type="Proteomes" id="UP000738325">
    <property type="component" value="Unassembled WGS sequence"/>
</dbReference>
<keyword evidence="3" id="KW-1185">Reference proteome</keyword>
<evidence type="ECO:0000313" key="2">
    <source>
        <dbReference type="EMBL" id="KAG0307093.1"/>
    </source>
</evidence>